<evidence type="ECO:0000256" key="2">
    <source>
        <dbReference type="SAM" id="MobiDB-lite"/>
    </source>
</evidence>
<feature type="transmembrane region" description="Helical" evidence="3">
    <location>
        <begin position="7"/>
        <end position="24"/>
    </location>
</feature>
<dbReference type="FunFam" id="4.10.740.10:FF:000001">
    <property type="entry name" value="vitamin K-dependent protein S"/>
    <property type="match status" value="1"/>
</dbReference>
<proteinExistence type="predicted"/>
<dbReference type="InterPro" id="IPR017857">
    <property type="entry name" value="Coagulation_fac-like_Gla_dom"/>
</dbReference>
<dbReference type="InterPro" id="IPR035972">
    <property type="entry name" value="GLA-like_dom_SF"/>
</dbReference>
<dbReference type="GeneTree" id="ENSGT01120000273007"/>
<organism evidence="5 6">
    <name type="scientific">Eptatretus burgeri</name>
    <name type="common">Inshore hagfish</name>
    <dbReference type="NCBI Taxonomy" id="7764"/>
    <lineage>
        <taxon>Eukaryota</taxon>
        <taxon>Metazoa</taxon>
        <taxon>Chordata</taxon>
        <taxon>Craniata</taxon>
        <taxon>Vertebrata</taxon>
        <taxon>Cyclostomata</taxon>
        <taxon>Myxini</taxon>
        <taxon>Myxiniformes</taxon>
        <taxon>Myxinidae</taxon>
        <taxon>Eptatretinae</taxon>
        <taxon>Eptatretus</taxon>
    </lineage>
</organism>
<feature type="compositionally biased region" description="Basic and acidic residues" evidence="2">
    <location>
        <begin position="107"/>
        <end position="148"/>
    </location>
</feature>
<feature type="domain" description="Gla" evidence="4">
    <location>
        <begin position="38"/>
        <end position="85"/>
    </location>
</feature>
<dbReference type="PRINTS" id="PR00001">
    <property type="entry name" value="GLABLOOD"/>
</dbReference>
<evidence type="ECO:0000313" key="6">
    <source>
        <dbReference type="Proteomes" id="UP000694388"/>
    </source>
</evidence>
<evidence type="ECO:0000259" key="4">
    <source>
        <dbReference type="PROSITE" id="PS50998"/>
    </source>
</evidence>
<protein>
    <recommendedName>
        <fullName evidence="4">Gla domain-containing protein</fullName>
    </recommendedName>
</protein>
<keyword evidence="3" id="KW-1133">Transmembrane helix</keyword>
<dbReference type="Pfam" id="PF00594">
    <property type="entry name" value="Gla"/>
    <property type="match status" value="1"/>
</dbReference>
<keyword evidence="3" id="KW-0472">Membrane</keyword>
<dbReference type="SUPFAM" id="SSF57630">
    <property type="entry name" value="GLA-domain"/>
    <property type="match status" value="1"/>
</dbReference>
<dbReference type="AlphaFoldDB" id="A0A8C4QD33"/>
<dbReference type="PANTHER" id="PTHR24278">
    <property type="entry name" value="COAGULATION FACTOR"/>
    <property type="match status" value="1"/>
</dbReference>
<keyword evidence="3" id="KW-0812">Transmembrane</keyword>
<evidence type="ECO:0000256" key="3">
    <source>
        <dbReference type="SAM" id="Phobius"/>
    </source>
</evidence>
<sequence length="192" mass="22456">MARILELVLFIITVNVLCGHAVFLDSKEAKSLLQRTRRENSLFEETRQGNLERECVEEQCDQEEAREVFENNVEVVRINHVTFINGNVSCGFIYHIIKKEREKKGVRREGIGKRGGGMRERRKERGWRKEMKRNMRERRGNRRGERREGRKKRGERKGEGRGGREIKNTILPFNAYGLQSIHPLGPYSVPPP</sequence>
<accession>A0A8C4QD33</accession>
<feature type="region of interest" description="Disordered" evidence="2">
    <location>
        <begin position="107"/>
        <end position="168"/>
    </location>
</feature>
<evidence type="ECO:0000256" key="1">
    <source>
        <dbReference type="ARBA" id="ARBA00023157"/>
    </source>
</evidence>
<feature type="compositionally biased region" description="Basic and acidic residues" evidence="2">
    <location>
        <begin position="156"/>
        <end position="167"/>
    </location>
</feature>
<keyword evidence="1" id="KW-1015">Disulfide bond</keyword>
<evidence type="ECO:0000313" key="5">
    <source>
        <dbReference type="Ensembl" id="ENSEBUP00000013647.1"/>
    </source>
</evidence>
<dbReference type="Gene3D" id="4.10.740.10">
    <property type="entry name" value="Coagulation Factor IX"/>
    <property type="match status" value="1"/>
</dbReference>
<dbReference type="InterPro" id="IPR000294">
    <property type="entry name" value="GLA_domain"/>
</dbReference>
<dbReference type="InterPro" id="IPR050442">
    <property type="entry name" value="Peptidase_S1_coag_factors"/>
</dbReference>
<reference evidence="5" key="2">
    <citation type="submission" date="2025-09" db="UniProtKB">
        <authorList>
            <consortium name="Ensembl"/>
        </authorList>
    </citation>
    <scope>IDENTIFICATION</scope>
</reference>
<reference evidence="5" key="1">
    <citation type="submission" date="2025-08" db="UniProtKB">
        <authorList>
            <consortium name="Ensembl"/>
        </authorList>
    </citation>
    <scope>IDENTIFICATION</scope>
</reference>
<dbReference type="SMART" id="SM00069">
    <property type="entry name" value="GLA"/>
    <property type="match status" value="1"/>
</dbReference>
<dbReference type="PANTHER" id="PTHR24278:SF28">
    <property type="entry name" value="COAGULATION FACTOR X"/>
    <property type="match status" value="1"/>
</dbReference>
<name>A0A8C4QD33_EPTBU</name>
<dbReference type="GO" id="GO:0005509">
    <property type="term" value="F:calcium ion binding"/>
    <property type="evidence" value="ECO:0007669"/>
    <property type="project" value="InterPro"/>
</dbReference>
<dbReference type="Ensembl" id="ENSEBUT00000014224.1">
    <property type="protein sequence ID" value="ENSEBUP00000013647.1"/>
    <property type="gene ID" value="ENSEBUG00000008612.1"/>
</dbReference>
<dbReference type="PROSITE" id="PS50998">
    <property type="entry name" value="GLA_2"/>
    <property type="match status" value="1"/>
</dbReference>
<dbReference type="GO" id="GO:0005615">
    <property type="term" value="C:extracellular space"/>
    <property type="evidence" value="ECO:0007669"/>
    <property type="project" value="TreeGrafter"/>
</dbReference>
<keyword evidence="6" id="KW-1185">Reference proteome</keyword>
<dbReference type="Proteomes" id="UP000694388">
    <property type="component" value="Unplaced"/>
</dbReference>